<dbReference type="InterPro" id="IPR004358">
    <property type="entry name" value="Sig_transdc_His_kin-like_C"/>
</dbReference>
<dbReference type="InterPro" id="IPR013767">
    <property type="entry name" value="PAS_fold"/>
</dbReference>
<keyword evidence="4" id="KW-1003">Cell membrane</keyword>
<dbReference type="SUPFAM" id="SSF55890">
    <property type="entry name" value="Sporulation response regulatory protein Spo0B"/>
    <property type="match status" value="1"/>
</dbReference>
<accession>A0ABQ1PMK6</accession>
<dbReference type="SUPFAM" id="SSF55874">
    <property type="entry name" value="ATPase domain of HSP90 chaperone/DNA topoisomerase II/histidine kinase"/>
    <property type="match status" value="1"/>
</dbReference>
<evidence type="ECO:0000256" key="9">
    <source>
        <dbReference type="ARBA" id="ARBA00022777"/>
    </source>
</evidence>
<dbReference type="PANTHER" id="PTHR43547">
    <property type="entry name" value="TWO-COMPONENT HISTIDINE KINASE"/>
    <property type="match status" value="1"/>
</dbReference>
<dbReference type="PRINTS" id="PR00344">
    <property type="entry name" value="BCTRLSENSOR"/>
</dbReference>
<dbReference type="EMBL" id="BMCJ01000006">
    <property type="protein sequence ID" value="GGC99646.1"/>
    <property type="molecule type" value="Genomic_DNA"/>
</dbReference>
<evidence type="ECO:0000313" key="16">
    <source>
        <dbReference type="EMBL" id="GGC99646.1"/>
    </source>
</evidence>
<evidence type="ECO:0000256" key="5">
    <source>
        <dbReference type="ARBA" id="ARBA00022553"/>
    </source>
</evidence>
<evidence type="ECO:0000256" key="12">
    <source>
        <dbReference type="ARBA" id="ARBA00023012"/>
    </source>
</evidence>
<dbReference type="SUPFAM" id="SSF103190">
    <property type="entry name" value="Sensory domain-like"/>
    <property type="match status" value="1"/>
</dbReference>
<evidence type="ECO:0000256" key="11">
    <source>
        <dbReference type="ARBA" id="ARBA00022989"/>
    </source>
</evidence>
<evidence type="ECO:0000256" key="2">
    <source>
        <dbReference type="ARBA" id="ARBA00004651"/>
    </source>
</evidence>
<evidence type="ECO:0000256" key="8">
    <source>
        <dbReference type="ARBA" id="ARBA00022741"/>
    </source>
</evidence>
<keyword evidence="9" id="KW-0418">Kinase</keyword>
<evidence type="ECO:0000256" key="6">
    <source>
        <dbReference type="ARBA" id="ARBA00022679"/>
    </source>
</evidence>
<dbReference type="InterPro" id="IPR035965">
    <property type="entry name" value="PAS-like_dom_sf"/>
</dbReference>
<evidence type="ECO:0000259" key="15">
    <source>
        <dbReference type="PROSITE" id="PS50109"/>
    </source>
</evidence>
<dbReference type="PANTHER" id="PTHR43547:SF3">
    <property type="entry name" value="SENSOR PROTEIN CITS"/>
    <property type="match status" value="1"/>
</dbReference>
<dbReference type="InterPro" id="IPR029151">
    <property type="entry name" value="Sensor-like_sf"/>
</dbReference>
<comment type="caution">
    <text evidence="16">The sequence shown here is derived from an EMBL/GenBank/DDBJ whole genome shotgun (WGS) entry which is preliminary data.</text>
</comment>
<evidence type="ECO:0000256" key="1">
    <source>
        <dbReference type="ARBA" id="ARBA00000085"/>
    </source>
</evidence>
<dbReference type="SUPFAM" id="SSF55785">
    <property type="entry name" value="PYP-like sensor domain (PAS domain)"/>
    <property type="match status" value="1"/>
</dbReference>
<dbReference type="Proteomes" id="UP000619534">
    <property type="component" value="Unassembled WGS sequence"/>
</dbReference>
<dbReference type="InterPro" id="IPR000014">
    <property type="entry name" value="PAS"/>
</dbReference>
<dbReference type="SMART" id="SM00091">
    <property type="entry name" value="PAS"/>
    <property type="match status" value="1"/>
</dbReference>
<feature type="domain" description="Histidine kinase" evidence="15">
    <location>
        <begin position="335"/>
        <end position="528"/>
    </location>
</feature>
<dbReference type="InterPro" id="IPR005467">
    <property type="entry name" value="His_kinase_dom"/>
</dbReference>
<evidence type="ECO:0000256" key="4">
    <source>
        <dbReference type="ARBA" id="ARBA00022475"/>
    </source>
</evidence>
<dbReference type="EC" id="2.7.13.3" evidence="3"/>
<dbReference type="Gene3D" id="3.30.450.20">
    <property type="entry name" value="PAS domain"/>
    <property type="match status" value="2"/>
</dbReference>
<dbReference type="InterPro" id="IPR033463">
    <property type="entry name" value="sCache_3"/>
</dbReference>
<keyword evidence="11 14" id="KW-1133">Transmembrane helix</keyword>
<dbReference type="Pfam" id="PF14689">
    <property type="entry name" value="SPOB_a"/>
    <property type="match status" value="1"/>
</dbReference>
<keyword evidence="5" id="KW-0597">Phosphoprotein</keyword>
<dbReference type="CDD" id="cd00130">
    <property type="entry name" value="PAS"/>
    <property type="match status" value="1"/>
</dbReference>
<feature type="transmembrane region" description="Helical" evidence="14">
    <location>
        <begin position="12"/>
        <end position="35"/>
    </location>
</feature>
<evidence type="ECO:0000256" key="3">
    <source>
        <dbReference type="ARBA" id="ARBA00012438"/>
    </source>
</evidence>
<comment type="subcellular location">
    <subcellularLocation>
        <location evidence="2">Cell membrane</location>
        <topology evidence="2">Multi-pass membrane protein</topology>
    </subcellularLocation>
</comment>
<keyword evidence="13 14" id="KW-0472">Membrane</keyword>
<gene>
    <name evidence="16" type="ORF">GCM10007216_32970</name>
</gene>
<dbReference type="Pfam" id="PF00989">
    <property type="entry name" value="PAS"/>
    <property type="match status" value="1"/>
</dbReference>
<keyword evidence="6" id="KW-0808">Transferase</keyword>
<dbReference type="PROSITE" id="PS50109">
    <property type="entry name" value="HIS_KIN"/>
    <property type="match status" value="1"/>
</dbReference>
<keyword evidence="8" id="KW-0547">Nucleotide-binding</keyword>
<proteinExistence type="predicted"/>
<dbReference type="CDD" id="cd16915">
    <property type="entry name" value="HATPase_DpiB-CitA-like"/>
    <property type="match status" value="1"/>
</dbReference>
<dbReference type="SMART" id="SM00387">
    <property type="entry name" value="HATPase_c"/>
    <property type="match status" value="1"/>
</dbReference>
<keyword evidence="10" id="KW-0067">ATP-binding</keyword>
<dbReference type="InterPro" id="IPR003594">
    <property type="entry name" value="HATPase_dom"/>
</dbReference>
<evidence type="ECO:0000256" key="14">
    <source>
        <dbReference type="SAM" id="Phobius"/>
    </source>
</evidence>
<organism evidence="16 17">
    <name type="scientific">Thalassobacillus devorans</name>
    <dbReference type="NCBI Taxonomy" id="279813"/>
    <lineage>
        <taxon>Bacteria</taxon>
        <taxon>Bacillati</taxon>
        <taxon>Bacillota</taxon>
        <taxon>Bacilli</taxon>
        <taxon>Bacillales</taxon>
        <taxon>Bacillaceae</taxon>
        <taxon>Thalassobacillus</taxon>
    </lineage>
</organism>
<dbReference type="RefSeq" id="WP_062439747.1">
    <property type="nucleotide sequence ID" value="NZ_BMCJ01000006.1"/>
</dbReference>
<comment type="catalytic activity">
    <reaction evidence="1">
        <text>ATP + protein L-histidine = ADP + protein N-phospho-L-histidine.</text>
        <dbReference type="EC" id="2.7.13.3"/>
    </reaction>
</comment>
<name>A0ABQ1PMK6_9BACI</name>
<keyword evidence="7 14" id="KW-0812">Transmembrane</keyword>
<keyword evidence="17" id="KW-1185">Reference proteome</keyword>
<dbReference type="Gene3D" id="1.10.287.130">
    <property type="match status" value="1"/>
</dbReference>
<protein>
    <recommendedName>
        <fullName evidence="3">histidine kinase</fullName>
        <ecNumber evidence="3">2.7.13.3</ecNumber>
    </recommendedName>
</protein>
<dbReference type="InterPro" id="IPR016120">
    <property type="entry name" value="Sig_transdc_His_kin_SpoOB"/>
</dbReference>
<dbReference type="Pfam" id="PF02518">
    <property type="entry name" value="HATPase_c"/>
    <property type="match status" value="1"/>
</dbReference>
<dbReference type="Gene3D" id="3.30.565.10">
    <property type="entry name" value="Histidine kinase-like ATPase, C-terminal domain"/>
    <property type="match status" value="1"/>
</dbReference>
<dbReference type="InterPro" id="IPR039506">
    <property type="entry name" value="SPOB_a"/>
</dbReference>
<evidence type="ECO:0000313" key="17">
    <source>
        <dbReference type="Proteomes" id="UP000619534"/>
    </source>
</evidence>
<keyword evidence="12" id="KW-0902">Two-component regulatory system</keyword>
<reference evidence="17" key="1">
    <citation type="journal article" date="2019" name="Int. J. Syst. Evol. Microbiol.">
        <title>The Global Catalogue of Microorganisms (GCM) 10K type strain sequencing project: providing services to taxonomists for standard genome sequencing and annotation.</title>
        <authorList>
            <consortium name="The Broad Institute Genomics Platform"/>
            <consortium name="The Broad Institute Genome Sequencing Center for Infectious Disease"/>
            <person name="Wu L."/>
            <person name="Ma J."/>
        </authorList>
    </citation>
    <scope>NUCLEOTIDE SEQUENCE [LARGE SCALE GENOMIC DNA]</scope>
    <source>
        <strain evidence="17">CCM 7282</strain>
    </source>
</reference>
<evidence type="ECO:0000256" key="13">
    <source>
        <dbReference type="ARBA" id="ARBA00023136"/>
    </source>
</evidence>
<evidence type="ECO:0000256" key="10">
    <source>
        <dbReference type="ARBA" id="ARBA00022840"/>
    </source>
</evidence>
<feature type="transmembrane region" description="Helical" evidence="14">
    <location>
        <begin position="176"/>
        <end position="195"/>
    </location>
</feature>
<dbReference type="InterPro" id="IPR036890">
    <property type="entry name" value="HATPase_C_sf"/>
</dbReference>
<dbReference type="Pfam" id="PF17203">
    <property type="entry name" value="sCache_3_2"/>
    <property type="match status" value="1"/>
</dbReference>
<sequence length="533" mass="58976">MTSRFHVSLQTKILGLVITLIVSIIIILSGVFAYWEKQETEEKMGQLALQAATTLSFMPTIKEAFNRDDPAEIIQPIALSVQKEIGAEFVVIGNQDSFRYAHPDPWKIGKQMVGGDNDRALKNGEYYISKAEGTLGPSLRGKAPILDDDGDIIGIVSVGFLIDDINSAALQKFMDIGGISIAVLLLGTFGSFMLARSIRKDTMGLEPFQIASLYRDREAVLSSVKEGIIAIDHQGLVTMINQSAKAMLNIEEDTNKKPIEDILPNTQMLRVLESGMPEHNEEMILKDRVIIVNRTPILENDNVVGVVASFRDKTEVREMVNALSEVKRYSEDLRAQTHEFTNKMYVLLGLLQLGNYQEAVDLIESEFQTSQNQNRILFDQIQDDTVQAILLGKISKASEQKVEFSIDSESSLQLIPKHINRSKLVTILGNIIDNAFEAVSSQEEKKVSFFATDLGSDIVFEITDNGPGISDSIMPYLFMRGFSTKKGQNRGFGLANVNEIVEELGGTMEISQTSSEGAMFSIFIPKKGGGFND</sequence>
<evidence type="ECO:0000256" key="7">
    <source>
        <dbReference type="ARBA" id="ARBA00022692"/>
    </source>
</evidence>